<evidence type="ECO:0000256" key="4">
    <source>
        <dbReference type="ARBA" id="ARBA00022475"/>
    </source>
</evidence>
<dbReference type="CDD" id="cd11480">
    <property type="entry name" value="SLC5sbd_u4"/>
    <property type="match status" value="1"/>
</dbReference>
<feature type="transmembrane region" description="Helical" evidence="10">
    <location>
        <begin position="193"/>
        <end position="212"/>
    </location>
</feature>
<evidence type="ECO:0000256" key="1">
    <source>
        <dbReference type="ARBA" id="ARBA00004651"/>
    </source>
</evidence>
<dbReference type="Gene3D" id="1.20.1730.10">
    <property type="entry name" value="Sodium/glucose cotransporter"/>
    <property type="match status" value="1"/>
</dbReference>
<evidence type="ECO:0000256" key="6">
    <source>
        <dbReference type="ARBA" id="ARBA00022847"/>
    </source>
</evidence>
<keyword evidence="6" id="KW-0769">Symport</keyword>
<reference evidence="11 12" key="1">
    <citation type="submission" date="2020-08" db="EMBL/GenBank/DDBJ databases">
        <title>Streptomyces sp. PSKA01 genome sequencing and assembly.</title>
        <authorList>
            <person name="Mandal S."/>
            <person name="Maiti P.K."/>
            <person name="Das P."/>
        </authorList>
    </citation>
    <scope>NUCLEOTIDE SEQUENCE [LARGE SCALE GENOMIC DNA]</scope>
    <source>
        <strain evidence="11 12">PSKA01</strain>
    </source>
</reference>
<feature type="transmembrane region" description="Helical" evidence="10">
    <location>
        <begin position="255"/>
        <end position="274"/>
    </location>
</feature>
<feature type="transmembrane region" description="Helical" evidence="10">
    <location>
        <begin position="12"/>
        <end position="36"/>
    </location>
</feature>
<keyword evidence="7 10" id="KW-1133">Transmembrane helix</keyword>
<feature type="transmembrane region" description="Helical" evidence="10">
    <location>
        <begin position="482"/>
        <end position="502"/>
    </location>
</feature>
<evidence type="ECO:0000256" key="7">
    <source>
        <dbReference type="ARBA" id="ARBA00022989"/>
    </source>
</evidence>
<evidence type="ECO:0000313" key="11">
    <source>
        <dbReference type="EMBL" id="MBC2901612.1"/>
    </source>
</evidence>
<dbReference type="PANTHER" id="PTHR48086:SF6">
    <property type="entry name" value="CATION_ACETATE SYMPORTER ACTP"/>
    <property type="match status" value="1"/>
</dbReference>
<dbReference type="InterPro" id="IPR038377">
    <property type="entry name" value="Na/Glc_symporter_sf"/>
</dbReference>
<dbReference type="Pfam" id="PF00474">
    <property type="entry name" value="SSF"/>
    <property type="match status" value="1"/>
</dbReference>
<dbReference type="AlphaFoldDB" id="A0A7X1M840"/>
<evidence type="ECO:0000256" key="3">
    <source>
        <dbReference type="ARBA" id="ARBA00022448"/>
    </source>
</evidence>
<feature type="transmembrane region" description="Helical" evidence="10">
    <location>
        <begin position="122"/>
        <end position="143"/>
    </location>
</feature>
<evidence type="ECO:0000256" key="10">
    <source>
        <dbReference type="SAM" id="Phobius"/>
    </source>
</evidence>
<organism evidence="11 12">
    <name type="scientific">Streptomyces cupreus</name>
    <dbReference type="NCBI Taxonomy" id="2759956"/>
    <lineage>
        <taxon>Bacteria</taxon>
        <taxon>Bacillati</taxon>
        <taxon>Actinomycetota</taxon>
        <taxon>Actinomycetes</taxon>
        <taxon>Kitasatosporales</taxon>
        <taxon>Streptomycetaceae</taxon>
        <taxon>Streptomyces</taxon>
    </lineage>
</organism>
<dbReference type="InterPro" id="IPR050277">
    <property type="entry name" value="Sodium:Solute_Symporter"/>
</dbReference>
<sequence length="524" mass="53843">MTQASYNDTFPVFTVFAAFGASTLFLCLAAVGRDTLSNFYLGHRRLSWVGNGLAVFGIYMSAAGMLSNPGLVSLRGYDGILYVLASSAAWIVLLVVISDAYHGSARFTVGDSLARRLSPRPTHMAAGVVALLISLVYLIVQLVGAGTLAAPILGLDGAAAQRALVACLGMLMVLSVVGGGMRAATAVQCVKAVLLLAGGAVLALAVLSRFGWNPATLLSAAADHSALGDDFLRPGAHADEGASALDALGLELTRVLGSAGLPHVLMRIGTVATAREARRSIQFGSLLIICFFMAAVVIGLGAAGLLGTHAIVSDSPSGKTAVLLLADSLGGSITLTAVACLAFITIMAVVTGLILTAAASLAHDIYGATIRRGKASEQEELAVARGAVLLIGAGAITLSMFAQDLNLSFLLELAFAIAASAILPAILYNLWWRGFTTRGATWSLYGGLLTVLLLMTLSPAVSGHPAALLPDADFAIFPLRNPGLVCIPVGFLLGWLGSVLGTRRRSADGAVRHSEDPAALAPTD</sequence>
<dbReference type="GO" id="GO:0015293">
    <property type="term" value="F:symporter activity"/>
    <property type="evidence" value="ECO:0007669"/>
    <property type="project" value="UniProtKB-KW"/>
</dbReference>
<evidence type="ECO:0000256" key="9">
    <source>
        <dbReference type="RuleBase" id="RU362091"/>
    </source>
</evidence>
<keyword evidence="12" id="KW-1185">Reference proteome</keyword>
<dbReference type="GO" id="GO:0015123">
    <property type="term" value="F:acetate transmembrane transporter activity"/>
    <property type="evidence" value="ECO:0007669"/>
    <property type="project" value="TreeGrafter"/>
</dbReference>
<dbReference type="RefSeq" id="WP_186281469.1">
    <property type="nucleotide sequence ID" value="NZ_JACMSF010000006.1"/>
</dbReference>
<keyword evidence="3" id="KW-0813">Transport</keyword>
<feature type="transmembrane region" description="Helical" evidence="10">
    <location>
        <begin position="79"/>
        <end position="101"/>
    </location>
</feature>
<dbReference type="Proteomes" id="UP000584670">
    <property type="component" value="Unassembled WGS sequence"/>
</dbReference>
<dbReference type="PROSITE" id="PS50283">
    <property type="entry name" value="NA_SOLUT_SYMP_3"/>
    <property type="match status" value="1"/>
</dbReference>
<evidence type="ECO:0000256" key="2">
    <source>
        <dbReference type="ARBA" id="ARBA00006434"/>
    </source>
</evidence>
<evidence type="ECO:0000313" key="12">
    <source>
        <dbReference type="Proteomes" id="UP000584670"/>
    </source>
</evidence>
<evidence type="ECO:0000256" key="8">
    <source>
        <dbReference type="ARBA" id="ARBA00023136"/>
    </source>
</evidence>
<dbReference type="InterPro" id="IPR001734">
    <property type="entry name" value="Na/solute_symporter"/>
</dbReference>
<feature type="transmembrane region" description="Helical" evidence="10">
    <location>
        <begin position="442"/>
        <end position="462"/>
    </location>
</feature>
<dbReference type="EMBL" id="JACMSF010000006">
    <property type="protein sequence ID" value="MBC2901612.1"/>
    <property type="molecule type" value="Genomic_DNA"/>
</dbReference>
<feature type="transmembrane region" description="Helical" evidence="10">
    <location>
        <begin position="408"/>
        <end position="430"/>
    </location>
</feature>
<feature type="transmembrane region" description="Helical" evidence="10">
    <location>
        <begin position="163"/>
        <end position="181"/>
    </location>
</feature>
<comment type="similarity">
    <text evidence="2 9">Belongs to the sodium:solute symporter (SSF) (TC 2.A.21) family.</text>
</comment>
<comment type="subcellular location">
    <subcellularLocation>
        <location evidence="1">Cell membrane</location>
        <topology evidence="1">Multi-pass membrane protein</topology>
    </subcellularLocation>
</comment>
<feature type="transmembrane region" description="Helical" evidence="10">
    <location>
        <begin position="332"/>
        <end position="361"/>
    </location>
</feature>
<feature type="transmembrane region" description="Helical" evidence="10">
    <location>
        <begin position="382"/>
        <end position="402"/>
    </location>
</feature>
<gene>
    <name evidence="11" type="ORF">H4N64_08340</name>
</gene>
<dbReference type="GO" id="GO:0005886">
    <property type="term" value="C:plasma membrane"/>
    <property type="evidence" value="ECO:0007669"/>
    <property type="project" value="UniProtKB-SubCell"/>
</dbReference>
<comment type="caution">
    <text evidence="11">The sequence shown here is derived from an EMBL/GenBank/DDBJ whole genome shotgun (WGS) entry which is preliminary data.</text>
</comment>
<keyword evidence="5 10" id="KW-0812">Transmembrane</keyword>
<dbReference type="PANTHER" id="PTHR48086">
    <property type="entry name" value="SODIUM/PROLINE SYMPORTER-RELATED"/>
    <property type="match status" value="1"/>
</dbReference>
<evidence type="ECO:0000256" key="5">
    <source>
        <dbReference type="ARBA" id="ARBA00022692"/>
    </source>
</evidence>
<name>A0A7X1M840_9ACTN</name>
<keyword evidence="8 10" id="KW-0472">Membrane</keyword>
<accession>A0A7X1M840</accession>
<protein>
    <submittedName>
        <fullName evidence="11">Cation acetate symporter</fullName>
    </submittedName>
</protein>
<dbReference type="GO" id="GO:0006847">
    <property type="term" value="P:plasma membrane acetate transport"/>
    <property type="evidence" value="ECO:0007669"/>
    <property type="project" value="TreeGrafter"/>
</dbReference>
<proteinExistence type="inferred from homology"/>
<feature type="transmembrane region" description="Helical" evidence="10">
    <location>
        <begin position="286"/>
        <end position="312"/>
    </location>
</feature>
<feature type="transmembrane region" description="Helical" evidence="10">
    <location>
        <begin position="48"/>
        <end position="67"/>
    </location>
</feature>
<keyword evidence="4" id="KW-1003">Cell membrane</keyword>